<evidence type="ECO:0000313" key="2">
    <source>
        <dbReference type="Proteomes" id="UP000597867"/>
    </source>
</evidence>
<accession>A0ACC5PZI3</accession>
<evidence type="ECO:0000313" key="1">
    <source>
        <dbReference type="EMBL" id="MBE9218626.1"/>
    </source>
</evidence>
<dbReference type="EMBL" id="JADEWF010000019">
    <property type="protein sequence ID" value="MBE9218626.1"/>
    <property type="molecule type" value="Genomic_DNA"/>
</dbReference>
<name>A0ACC5PZI3_DOLFA</name>
<keyword evidence="2" id="KW-1185">Reference proteome</keyword>
<organism evidence="1 2">
    <name type="scientific">Dolichospermum flos-aquae LEGE 04289</name>
    <dbReference type="NCBI Taxonomy" id="1828708"/>
    <lineage>
        <taxon>Bacteria</taxon>
        <taxon>Bacillati</taxon>
        <taxon>Cyanobacteriota</taxon>
        <taxon>Cyanophyceae</taxon>
        <taxon>Nostocales</taxon>
        <taxon>Aphanizomenonaceae</taxon>
        <taxon>Dolichospermum</taxon>
    </lineage>
</organism>
<comment type="caution">
    <text evidence="1">The sequence shown here is derived from an EMBL/GenBank/DDBJ whole genome shotgun (WGS) entry which is preliminary data.</text>
</comment>
<proteinExistence type="predicted"/>
<protein>
    <submittedName>
        <fullName evidence="1">Uncharacterized protein</fullName>
    </submittedName>
</protein>
<dbReference type="Proteomes" id="UP000597867">
    <property type="component" value="Unassembled WGS sequence"/>
</dbReference>
<reference evidence="1" key="1">
    <citation type="submission" date="2020-10" db="EMBL/GenBank/DDBJ databases">
        <authorList>
            <person name="Castelo-Branco R."/>
            <person name="Eusebio N."/>
            <person name="Adriana R."/>
            <person name="Vieira A."/>
            <person name="Brugerolle De Fraissinette N."/>
            <person name="Rezende De Castro R."/>
            <person name="Schneider M.P."/>
            <person name="Vasconcelos V."/>
            <person name="Leao P.N."/>
        </authorList>
    </citation>
    <scope>NUCLEOTIDE SEQUENCE</scope>
    <source>
        <strain evidence="1">LEGE 04289</strain>
    </source>
</reference>
<sequence>MTAISSKTRAEIKGYLEGFIKGLIDEYKGRKILKPILQKLNFKNKITNLPYFFVLMVVLTCGSIISYARRINSPLALPPLSKAKWLPCLFCDFLVKKVNICWIL</sequence>
<gene>
    <name evidence="1" type="ORF">IQ222_07460</name>
</gene>